<dbReference type="Proteomes" id="UP000199092">
    <property type="component" value="Chromosome I"/>
</dbReference>
<dbReference type="GO" id="GO:0080120">
    <property type="term" value="P:CAAX-box protein maturation"/>
    <property type="evidence" value="ECO:0007669"/>
    <property type="project" value="UniProtKB-ARBA"/>
</dbReference>
<feature type="transmembrane region" description="Helical" evidence="2">
    <location>
        <begin position="142"/>
        <end position="161"/>
    </location>
</feature>
<keyword evidence="2" id="KW-1133">Transmembrane helix</keyword>
<feature type="transmembrane region" description="Helical" evidence="2">
    <location>
        <begin position="181"/>
        <end position="202"/>
    </location>
</feature>
<feature type="transmembrane region" description="Helical" evidence="2">
    <location>
        <begin position="303"/>
        <end position="322"/>
    </location>
</feature>
<feature type="domain" description="CAAX prenyl protease 2/Lysostaphin resistance protein A-like" evidence="3">
    <location>
        <begin position="216"/>
        <end position="311"/>
    </location>
</feature>
<dbReference type="EMBL" id="LT629749">
    <property type="protein sequence ID" value="SDR94278.1"/>
    <property type="molecule type" value="Genomic_DNA"/>
</dbReference>
<dbReference type="GO" id="GO:0006508">
    <property type="term" value="P:proteolysis"/>
    <property type="evidence" value="ECO:0007669"/>
    <property type="project" value="UniProtKB-KW"/>
</dbReference>
<keyword evidence="4" id="KW-0645">Protease</keyword>
<dbReference type="InterPro" id="IPR003675">
    <property type="entry name" value="Rce1/LyrA-like_dom"/>
</dbReference>
<feature type="transmembrane region" description="Helical" evidence="2">
    <location>
        <begin position="334"/>
        <end position="356"/>
    </location>
</feature>
<keyword evidence="2" id="KW-0472">Membrane</keyword>
<evidence type="ECO:0000259" key="3">
    <source>
        <dbReference type="Pfam" id="PF02517"/>
    </source>
</evidence>
<keyword evidence="4" id="KW-0378">Hydrolase</keyword>
<evidence type="ECO:0000256" key="2">
    <source>
        <dbReference type="SAM" id="Phobius"/>
    </source>
</evidence>
<evidence type="ECO:0000256" key="1">
    <source>
        <dbReference type="SAM" id="MobiDB-lite"/>
    </source>
</evidence>
<evidence type="ECO:0000313" key="5">
    <source>
        <dbReference type="Proteomes" id="UP000199092"/>
    </source>
</evidence>
<feature type="region of interest" description="Disordered" evidence="1">
    <location>
        <begin position="1"/>
        <end position="55"/>
    </location>
</feature>
<dbReference type="Pfam" id="PF02517">
    <property type="entry name" value="Rce1-like"/>
    <property type="match status" value="1"/>
</dbReference>
<protein>
    <submittedName>
        <fullName evidence="4">Membrane protease YdiL, CAAX protease family</fullName>
    </submittedName>
</protein>
<feature type="transmembrane region" description="Helical" evidence="2">
    <location>
        <begin position="244"/>
        <end position="269"/>
    </location>
</feature>
<feature type="transmembrane region" description="Helical" evidence="2">
    <location>
        <begin position="214"/>
        <end position="232"/>
    </location>
</feature>
<dbReference type="GO" id="GO:0004175">
    <property type="term" value="F:endopeptidase activity"/>
    <property type="evidence" value="ECO:0007669"/>
    <property type="project" value="UniProtKB-ARBA"/>
</dbReference>
<evidence type="ECO:0000313" key="4">
    <source>
        <dbReference type="EMBL" id="SDR94278.1"/>
    </source>
</evidence>
<feature type="compositionally biased region" description="Pro residues" evidence="1">
    <location>
        <begin position="27"/>
        <end position="41"/>
    </location>
</feature>
<sequence>MLSGVPVPPPPTGDLAPSPAAHWDPVPSWPEPWSGPTPPVPATSSPSWLASPGGALSRPVGGTVATALPSAPLEHHQLLRGPRARWWRPLVSLLLLLGLVGVVWTAIFLGGDLVHAALSDQPFDDALAAGVDLDGFGPGAQLVTDLTLAALIPVVLVATRVVHHVRPGFVSSVTGRLRWRWLLRCLLAVLPVWVVYLGLGFVLDPPASGRPEPWPLLLVLALVVTPFQAAGEEYLFRGWLVQDVAVWFAHPGVAWGVSTVVSAGLFALVHGSLDPWVLLDIAALGVAACALNRRPGGLEAGIALHVVNNVLLGIATTTVGGYEESFVSADSSGSPVALLTSLVVLTLAALLVLRAARRAGVERRARPAGGPPLAPAVLPG</sequence>
<gene>
    <name evidence="4" type="ORF">SAMN04488543_0795</name>
</gene>
<reference evidence="4 5" key="1">
    <citation type="submission" date="2016-10" db="EMBL/GenBank/DDBJ databases">
        <authorList>
            <person name="de Groot N.N."/>
        </authorList>
    </citation>
    <scope>NUCLEOTIDE SEQUENCE [LARGE SCALE GENOMIC DNA]</scope>
    <source>
        <strain evidence="4 5">DSM 21741</strain>
    </source>
</reference>
<feature type="transmembrane region" description="Helical" evidence="2">
    <location>
        <begin position="275"/>
        <end position="291"/>
    </location>
</feature>
<proteinExistence type="predicted"/>
<accession>A0A1H1N5Y8</accession>
<feature type="transmembrane region" description="Helical" evidence="2">
    <location>
        <begin position="90"/>
        <end position="109"/>
    </location>
</feature>
<dbReference type="STRING" id="546871.SAMN04488543_0795"/>
<dbReference type="AlphaFoldDB" id="A0A1H1N5Y8"/>
<keyword evidence="5" id="KW-1185">Reference proteome</keyword>
<organism evidence="4 5">
    <name type="scientific">Friedmanniella luteola</name>
    <dbReference type="NCBI Taxonomy" id="546871"/>
    <lineage>
        <taxon>Bacteria</taxon>
        <taxon>Bacillati</taxon>
        <taxon>Actinomycetota</taxon>
        <taxon>Actinomycetes</taxon>
        <taxon>Propionibacteriales</taxon>
        <taxon>Nocardioidaceae</taxon>
        <taxon>Friedmanniella</taxon>
    </lineage>
</organism>
<keyword evidence="2" id="KW-0812">Transmembrane</keyword>
<name>A0A1H1N5Y8_9ACTN</name>
<feature type="compositionally biased region" description="Pro residues" evidence="1">
    <location>
        <begin position="1"/>
        <end position="12"/>
    </location>
</feature>